<dbReference type="PANTHER" id="PTHR33795:SF1">
    <property type="entry name" value="INSERTION ELEMENT IS150 PROTEIN INSJ"/>
    <property type="match status" value="1"/>
</dbReference>
<keyword evidence="1" id="KW-0175">Coiled coil</keyword>
<dbReference type="GO" id="GO:0004803">
    <property type="term" value="F:transposase activity"/>
    <property type="evidence" value="ECO:0007669"/>
    <property type="project" value="InterPro"/>
</dbReference>
<evidence type="ECO:0000313" key="4">
    <source>
        <dbReference type="Proteomes" id="UP000651482"/>
    </source>
</evidence>
<gene>
    <name evidence="2" type="ORF">IAG03_13275</name>
    <name evidence="3" type="ORF">IAG03_13350</name>
</gene>
<comment type="caution">
    <text evidence="2">The sequence shown here is derived from an EMBL/GenBank/DDBJ whole genome shotgun (WGS) entry which is preliminary data.</text>
</comment>
<dbReference type="GO" id="GO:0006313">
    <property type="term" value="P:DNA transposition"/>
    <property type="evidence" value="ECO:0007669"/>
    <property type="project" value="InterPro"/>
</dbReference>
<dbReference type="InterPro" id="IPR002514">
    <property type="entry name" value="Transposase_8"/>
</dbReference>
<feature type="coiled-coil region" evidence="1">
    <location>
        <begin position="138"/>
        <end position="165"/>
    </location>
</feature>
<protein>
    <submittedName>
        <fullName evidence="2">Helix-turn-helix domain-containing protein</fullName>
    </submittedName>
</protein>
<accession>A0A926DCR3</accession>
<dbReference type="EMBL" id="JACRSN010000028">
    <property type="protein sequence ID" value="MBC8534942.1"/>
    <property type="molecule type" value="Genomic_DNA"/>
</dbReference>
<sequence>MKYSYEYKKKCVELYRQGKWPETPDGVNEKRFHDTIRIWVRTEDACGPEALRHKNQNKVWAAEEKYELIAKILAGASCRETAISAGISDGLLCQWVRCYKIKGYQGLVAQQKGRPPKEPAMKKKIVPAELTPSEREEVIRLRAENERLRAEIAVVKKEIALREEKCAAQLKAKKLRSSRNSAKKDTD</sequence>
<dbReference type="AlphaFoldDB" id="A0A926DCR3"/>
<dbReference type="RefSeq" id="WP_249320567.1">
    <property type="nucleotide sequence ID" value="NZ_JACRSN010000028.1"/>
</dbReference>
<dbReference type="SUPFAM" id="SSF46689">
    <property type="entry name" value="Homeodomain-like"/>
    <property type="match status" value="1"/>
</dbReference>
<dbReference type="EMBL" id="JACRSN010000028">
    <property type="protein sequence ID" value="MBC8534929.1"/>
    <property type="molecule type" value="Genomic_DNA"/>
</dbReference>
<evidence type="ECO:0000256" key="1">
    <source>
        <dbReference type="SAM" id="Coils"/>
    </source>
</evidence>
<evidence type="ECO:0000313" key="3">
    <source>
        <dbReference type="EMBL" id="MBC8534942.1"/>
    </source>
</evidence>
<dbReference type="PANTHER" id="PTHR33795">
    <property type="entry name" value="INSERTION ELEMENT IS150 PROTEIN INSJ"/>
    <property type="match status" value="1"/>
</dbReference>
<reference evidence="2" key="1">
    <citation type="submission" date="2020-08" db="EMBL/GenBank/DDBJ databases">
        <title>Genome public.</title>
        <authorList>
            <person name="Liu C."/>
            <person name="Sun Q."/>
        </authorList>
    </citation>
    <scope>NUCLEOTIDE SEQUENCE</scope>
    <source>
        <strain evidence="2">NSJ-40</strain>
    </source>
</reference>
<dbReference type="Proteomes" id="UP000651482">
    <property type="component" value="Unassembled WGS sequence"/>
</dbReference>
<dbReference type="GO" id="GO:0003677">
    <property type="term" value="F:DNA binding"/>
    <property type="evidence" value="ECO:0007669"/>
    <property type="project" value="InterPro"/>
</dbReference>
<keyword evidence="4" id="KW-1185">Reference proteome</keyword>
<name>A0A926DCR3_9FIRM</name>
<proteinExistence type="predicted"/>
<evidence type="ECO:0000313" key="2">
    <source>
        <dbReference type="EMBL" id="MBC8534929.1"/>
    </source>
</evidence>
<dbReference type="InterPro" id="IPR009057">
    <property type="entry name" value="Homeodomain-like_sf"/>
</dbReference>
<dbReference type="Pfam" id="PF01527">
    <property type="entry name" value="HTH_Tnp_1"/>
    <property type="match status" value="1"/>
</dbReference>
<dbReference type="InterPro" id="IPR052057">
    <property type="entry name" value="IS150/IS1296_orfA-like"/>
</dbReference>
<organism evidence="2 4">
    <name type="scientific">Yeguia hominis</name>
    <dbReference type="NCBI Taxonomy" id="2763662"/>
    <lineage>
        <taxon>Bacteria</taxon>
        <taxon>Bacillati</taxon>
        <taxon>Bacillota</taxon>
        <taxon>Clostridia</taxon>
        <taxon>Eubacteriales</taxon>
        <taxon>Yeguiaceae</taxon>
        <taxon>Yeguia</taxon>
    </lineage>
</organism>